<evidence type="ECO:0008006" key="4">
    <source>
        <dbReference type="Google" id="ProtNLM"/>
    </source>
</evidence>
<gene>
    <name evidence="2" type="ORF">CVS47_00827</name>
</gene>
<dbReference type="KEGG" id="mlv:CVS47_00827"/>
<dbReference type="GO" id="GO:0005975">
    <property type="term" value="P:carbohydrate metabolic process"/>
    <property type="evidence" value="ECO:0007669"/>
    <property type="project" value="UniProtKB-ARBA"/>
</dbReference>
<dbReference type="AlphaFoldDB" id="A0A3S9W845"/>
<dbReference type="Proteomes" id="UP000276888">
    <property type="component" value="Chromosome"/>
</dbReference>
<dbReference type="RefSeq" id="WP_127094950.1">
    <property type="nucleotide sequence ID" value="NZ_CP031423.1"/>
</dbReference>
<reference evidence="2 3" key="1">
    <citation type="submission" date="2018-08" db="EMBL/GenBank/DDBJ databases">
        <title>Microbacterium lemovicicum sp. nov., a bacterium isolated from a natural uranium-rich soil.</title>
        <authorList>
            <person name="ORTET P."/>
        </authorList>
    </citation>
    <scope>NUCLEOTIDE SEQUENCE [LARGE SCALE GENOMIC DNA]</scope>
    <source>
        <strain evidence="2 3">Viu22</strain>
    </source>
</reference>
<evidence type="ECO:0000313" key="2">
    <source>
        <dbReference type="EMBL" id="AZS36227.1"/>
    </source>
</evidence>
<dbReference type="EMBL" id="CP031423">
    <property type="protein sequence ID" value="AZS36227.1"/>
    <property type="molecule type" value="Genomic_DNA"/>
</dbReference>
<organism evidence="2 3">
    <name type="scientific">Microbacterium lemovicicum</name>
    <dbReference type="NCBI Taxonomy" id="1072463"/>
    <lineage>
        <taxon>Bacteria</taxon>
        <taxon>Bacillati</taxon>
        <taxon>Actinomycetota</taxon>
        <taxon>Actinomycetes</taxon>
        <taxon>Micrococcales</taxon>
        <taxon>Microbacteriaceae</taxon>
        <taxon>Microbacterium</taxon>
    </lineage>
</organism>
<name>A0A3S9W845_9MICO</name>
<dbReference type="Gene3D" id="2.60.40.10">
    <property type="entry name" value="Immunoglobulins"/>
    <property type="match status" value="1"/>
</dbReference>
<protein>
    <recommendedName>
        <fullName evidence="4">Bacterial Ig-like domain-containing protein</fullName>
    </recommendedName>
</protein>
<feature type="compositionally biased region" description="Polar residues" evidence="1">
    <location>
        <begin position="165"/>
        <end position="187"/>
    </location>
</feature>
<feature type="region of interest" description="Disordered" evidence="1">
    <location>
        <begin position="368"/>
        <end position="392"/>
    </location>
</feature>
<proteinExistence type="predicted"/>
<evidence type="ECO:0000256" key="1">
    <source>
        <dbReference type="SAM" id="MobiDB-lite"/>
    </source>
</evidence>
<evidence type="ECO:0000313" key="3">
    <source>
        <dbReference type="Proteomes" id="UP000276888"/>
    </source>
</evidence>
<accession>A0A3S9W845</accession>
<feature type="region of interest" description="Disordered" evidence="1">
    <location>
        <begin position="165"/>
        <end position="188"/>
    </location>
</feature>
<dbReference type="OrthoDB" id="5116803at2"/>
<sequence>MTLSVPARDDAKVRGLRSRSLASRLAVFVAASALVVVPSVVSVTAANAAEPFAVTSPADGATGVEQTFPNVVPFAGTGLPVGDTASITFLDLDGNVQITYGSSTPDADGNWSGIYNFENVSTGQTEITATVTALDAASGNPDPAVAPATVSFTLAVAPKPANPFTVTTPGSNSTTPVESTTPTFSGTGNPGASIVITYGARAVQTGTAATVTVDADGNWTTTTDFSDLEPGSTDGSAIVTEYGTNGEVFPGTEGLRINFVFPTAPAPLDPLAVVTDPASLPLADATSTGVKFLATGFSPNEEITIVVTDPSGGVVVLPPTEVSFFADDQTGAFAGFVILPETAGTGTYTITVSGVRSERTAAGTFDVSANPVTPVTPGGGSGGGTGLPVVSG</sequence>
<feature type="compositionally biased region" description="Gly residues" evidence="1">
    <location>
        <begin position="377"/>
        <end position="386"/>
    </location>
</feature>
<dbReference type="InterPro" id="IPR013783">
    <property type="entry name" value="Ig-like_fold"/>
</dbReference>
<keyword evidence="3" id="KW-1185">Reference proteome</keyword>